<comment type="catalytic activity">
    <reaction evidence="16">
        <text>prostaglandin H2 = prostaglandin E2</text>
        <dbReference type="Rhea" id="RHEA:12893"/>
        <dbReference type="ChEBI" id="CHEBI:57405"/>
        <dbReference type="ChEBI" id="CHEBI:606564"/>
        <dbReference type="EC" id="5.3.99.3"/>
    </reaction>
    <physiologicalReaction direction="left-to-right" evidence="16">
        <dbReference type="Rhea" id="RHEA:12894"/>
    </physiologicalReaction>
</comment>
<dbReference type="Pfam" id="PF13417">
    <property type="entry name" value="GST_N_3"/>
    <property type="match status" value="1"/>
</dbReference>
<keyword evidence="7" id="KW-0643">Prostaglandin biosynthesis</keyword>
<dbReference type="SUPFAM" id="SSF47616">
    <property type="entry name" value="GST C-terminal domain-like"/>
    <property type="match status" value="1"/>
</dbReference>
<organism evidence="21 22">
    <name type="scientific">Symbiodinium microadriaticum</name>
    <name type="common">Dinoflagellate</name>
    <name type="synonym">Zooxanthella microadriatica</name>
    <dbReference type="NCBI Taxonomy" id="2951"/>
    <lineage>
        <taxon>Eukaryota</taxon>
        <taxon>Sar</taxon>
        <taxon>Alveolata</taxon>
        <taxon>Dinophyceae</taxon>
        <taxon>Suessiales</taxon>
        <taxon>Symbiodiniaceae</taxon>
        <taxon>Symbiodinium</taxon>
    </lineage>
</organism>
<dbReference type="InterPro" id="IPR004045">
    <property type="entry name" value="Glutathione_S-Trfase_N"/>
</dbReference>
<dbReference type="GO" id="GO:0001516">
    <property type="term" value="P:prostaglandin biosynthetic process"/>
    <property type="evidence" value="ECO:0007669"/>
    <property type="project" value="UniProtKB-UniPathway"/>
</dbReference>
<gene>
    <name evidence="21" type="primary">PTGES2</name>
    <name evidence="21" type="ORF">AK812_SmicGene6278</name>
</gene>
<evidence type="ECO:0000256" key="2">
    <source>
        <dbReference type="ARBA" id="ARBA00007409"/>
    </source>
</evidence>
<evidence type="ECO:0000256" key="19">
    <source>
        <dbReference type="SAM" id="Phobius"/>
    </source>
</evidence>
<evidence type="ECO:0000256" key="10">
    <source>
        <dbReference type="ARBA" id="ARBA00022989"/>
    </source>
</evidence>
<evidence type="ECO:0000313" key="21">
    <source>
        <dbReference type="EMBL" id="OLQ10068.1"/>
    </source>
</evidence>
<dbReference type="EMBL" id="LSRX01000085">
    <property type="protein sequence ID" value="OLQ10068.1"/>
    <property type="molecule type" value="Genomic_DNA"/>
</dbReference>
<dbReference type="PANTHER" id="PTHR12782">
    <property type="entry name" value="MICROSOMAL PROSTAGLANDIN E SYNTHASE-2"/>
    <property type="match status" value="1"/>
</dbReference>
<evidence type="ECO:0000256" key="9">
    <source>
        <dbReference type="ARBA" id="ARBA00022832"/>
    </source>
</evidence>
<evidence type="ECO:0000256" key="5">
    <source>
        <dbReference type="ARBA" id="ARBA00022501"/>
    </source>
</evidence>
<keyword evidence="5" id="KW-0644">Prostaglandin metabolism</keyword>
<evidence type="ECO:0000256" key="14">
    <source>
        <dbReference type="ARBA" id="ARBA00023235"/>
    </source>
</evidence>
<keyword evidence="12 19" id="KW-0472">Membrane</keyword>
<dbReference type="SMR" id="A0A1Q9ERR3"/>
<evidence type="ECO:0000256" key="4">
    <source>
        <dbReference type="ARBA" id="ARBA00019474"/>
    </source>
</evidence>
<dbReference type="PANTHER" id="PTHR12782:SF5">
    <property type="entry name" value="PROSTAGLANDIN E SYNTHASE 2"/>
    <property type="match status" value="1"/>
</dbReference>
<evidence type="ECO:0000256" key="3">
    <source>
        <dbReference type="ARBA" id="ARBA00012203"/>
    </source>
</evidence>
<dbReference type="Proteomes" id="UP000186817">
    <property type="component" value="Unassembled WGS sequence"/>
</dbReference>
<evidence type="ECO:0000256" key="1">
    <source>
        <dbReference type="ARBA" id="ARBA00004702"/>
    </source>
</evidence>
<dbReference type="GO" id="GO:0005739">
    <property type="term" value="C:mitochondrion"/>
    <property type="evidence" value="ECO:0007669"/>
    <property type="project" value="TreeGrafter"/>
</dbReference>
<dbReference type="SFLD" id="SFLDG01182">
    <property type="entry name" value="Prostaglandin_E_synthase_like"/>
    <property type="match status" value="1"/>
</dbReference>
<evidence type="ECO:0000259" key="20">
    <source>
        <dbReference type="PROSITE" id="PS50404"/>
    </source>
</evidence>
<dbReference type="EC" id="5.3.99.3" evidence="3"/>
<dbReference type="SFLD" id="SFLDG01203">
    <property type="entry name" value="Prostaglandin_E_synthase_like1"/>
    <property type="match status" value="1"/>
</dbReference>
<dbReference type="InterPro" id="IPR036282">
    <property type="entry name" value="Glutathione-S-Trfase_C_sf"/>
</dbReference>
<dbReference type="PROSITE" id="PS50404">
    <property type="entry name" value="GST_NTER"/>
    <property type="match status" value="1"/>
</dbReference>
<protein>
    <recommendedName>
        <fullName evidence="4">Prostaglandin E synthase 2</fullName>
        <ecNumber evidence="3">5.3.99.3</ecNumber>
    </recommendedName>
    <alternativeName>
        <fullName evidence="17">Microsomal prostaglandin E synthase 2</fullName>
    </alternativeName>
</protein>
<dbReference type="Gene3D" id="1.20.1050.10">
    <property type="match status" value="1"/>
</dbReference>
<keyword evidence="6" id="KW-0444">Lipid biosynthesis</keyword>
<dbReference type="PROSITE" id="PS51354">
    <property type="entry name" value="GLUTAREDOXIN_2"/>
    <property type="match status" value="1"/>
</dbReference>
<evidence type="ECO:0000256" key="13">
    <source>
        <dbReference type="ARBA" id="ARBA00023160"/>
    </source>
</evidence>
<keyword evidence="11" id="KW-0443">Lipid metabolism</keyword>
<sequence length="540" mass="59361">MGPLSCKHRKNLECRLRRQLGEQKEADDLLAHVTEDFQQLMAIVANLRQAVESGTRPETLPGPDRPKLVPKPPFCWQPSQEYEKEFQVTGEYNEIVTKVGDFEDQGWVIPVGGSWRLMRGGLYHWTIRIERKCTSRPQLQLGIHGANHNQPWRLVTTSRCSWSRDDEPWQDRAGGDRRVVQKELSQLAVVEGSMARRTRSAGLGFTFACSLALFAASAFVGSWKLQARARPSRLAAGATASPAVKLYQFESCPFCSKVRAYCDYKGVKLNKIEVNPVTKAQIDGVAGDYKKVPIAEVDGEIVTGSADIIRKIGAVIGSSETEADAEWGQWVDSTLVKTLPPNIYRTPGEALQIAGKVGDSFDPVSGTVAKYFGGAAMFFVAKSMAKKAGIAEGKEREALYESCAKWASALGEKPYLAGEKPGMADLEVFGVLASVEGTDTHADMLANTGISSWYDRMKTACGRVSTGLCLSFRLIEEGSYIHLEVDMRGVNSKHGTFAMAINDEPFEQLFDDIPLSQPYSLIPVVSMGGNQSQVRLCPNY</sequence>
<evidence type="ECO:0000313" key="22">
    <source>
        <dbReference type="Proteomes" id="UP000186817"/>
    </source>
</evidence>
<evidence type="ECO:0000256" key="16">
    <source>
        <dbReference type="ARBA" id="ARBA00023931"/>
    </source>
</evidence>
<dbReference type="InterPro" id="IPR034334">
    <property type="entry name" value="PGES2"/>
</dbReference>
<dbReference type="CDD" id="cd03197">
    <property type="entry name" value="GST_C_mPGES2"/>
    <property type="match status" value="1"/>
</dbReference>
<evidence type="ECO:0000256" key="17">
    <source>
        <dbReference type="ARBA" id="ARBA00031041"/>
    </source>
</evidence>
<dbReference type="InterPro" id="IPR036249">
    <property type="entry name" value="Thioredoxin-like_sf"/>
</dbReference>
<comment type="similarity">
    <text evidence="2">Belongs to the GST superfamily.</text>
</comment>
<name>A0A1Q9ERR3_SYMMI</name>
<dbReference type="InterPro" id="IPR040079">
    <property type="entry name" value="Glutathione_S-Trfase"/>
</dbReference>
<accession>A0A1Q9ERR3</accession>
<keyword evidence="22" id="KW-1185">Reference proteome</keyword>
<evidence type="ECO:0000256" key="15">
    <source>
        <dbReference type="ARBA" id="ARBA00023930"/>
    </source>
</evidence>
<dbReference type="SFLD" id="SFLDS00019">
    <property type="entry name" value="Glutathione_Transferase_(cytos"/>
    <property type="match status" value="1"/>
</dbReference>
<dbReference type="UniPathway" id="UPA00662"/>
<keyword evidence="8 19" id="KW-0812">Transmembrane</keyword>
<comment type="caution">
    <text evidence="21">The sequence shown here is derived from an EMBL/GenBank/DDBJ whole genome shotgun (WGS) entry which is preliminary data.</text>
</comment>
<dbReference type="AlphaFoldDB" id="A0A1Q9ERR3"/>
<dbReference type="InterPro" id="IPR034335">
    <property type="entry name" value="PGES2_C"/>
</dbReference>
<proteinExistence type="inferred from homology"/>
<dbReference type="GO" id="GO:0012505">
    <property type="term" value="C:endomembrane system"/>
    <property type="evidence" value="ECO:0007669"/>
    <property type="project" value="UniProtKB-SubCell"/>
</dbReference>
<reference evidence="21 22" key="1">
    <citation type="submission" date="2016-02" db="EMBL/GenBank/DDBJ databases">
        <title>Genome analysis of coral dinoflagellate symbionts highlights evolutionary adaptations to a symbiotic lifestyle.</title>
        <authorList>
            <person name="Aranda M."/>
            <person name="Li Y."/>
            <person name="Liew Y.J."/>
            <person name="Baumgarten S."/>
            <person name="Simakov O."/>
            <person name="Wilson M."/>
            <person name="Piel J."/>
            <person name="Ashoor H."/>
            <person name="Bougouffa S."/>
            <person name="Bajic V.B."/>
            <person name="Ryu T."/>
            <person name="Ravasi T."/>
            <person name="Bayer T."/>
            <person name="Micklem G."/>
            <person name="Kim H."/>
            <person name="Bhak J."/>
            <person name="Lajeunesse T.C."/>
            <person name="Voolstra C.R."/>
        </authorList>
    </citation>
    <scope>NUCLEOTIDE SEQUENCE [LARGE SCALE GENOMIC DNA]</scope>
    <source>
        <strain evidence="21 22">CCMP2467</strain>
    </source>
</reference>
<feature type="transmembrane region" description="Helical" evidence="19">
    <location>
        <begin position="203"/>
        <end position="223"/>
    </location>
</feature>
<keyword evidence="14" id="KW-0413">Isomerase</keyword>
<comment type="subcellular location">
    <subcellularLocation>
        <location evidence="18">Endomembrane system</location>
        <topology evidence="18">Single-pass membrane protein</topology>
    </subcellularLocation>
</comment>
<dbReference type="OrthoDB" id="423541at2759"/>
<comment type="pathway">
    <text evidence="1">Lipid metabolism; prostaglandin biosynthesis.</text>
</comment>
<keyword evidence="13" id="KW-0275">Fatty acid biosynthesis</keyword>
<dbReference type="SUPFAM" id="SSF52833">
    <property type="entry name" value="Thioredoxin-like"/>
    <property type="match status" value="1"/>
</dbReference>
<evidence type="ECO:0000256" key="8">
    <source>
        <dbReference type="ARBA" id="ARBA00022692"/>
    </source>
</evidence>
<keyword evidence="9" id="KW-0276">Fatty acid metabolism</keyword>
<dbReference type="Gene3D" id="3.40.30.10">
    <property type="entry name" value="Glutaredoxin"/>
    <property type="match status" value="1"/>
</dbReference>
<evidence type="ECO:0000256" key="12">
    <source>
        <dbReference type="ARBA" id="ARBA00023136"/>
    </source>
</evidence>
<dbReference type="GO" id="GO:0050220">
    <property type="term" value="F:prostaglandin-E synthase activity"/>
    <property type="evidence" value="ECO:0007669"/>
    <property type="project" value="UniProtKB-EC"/>
</dbReference>
<evidence type="ECO:0000256" key="18">
    <source>
        <dbReference type="ARBA" id="ARBA00037847"/>
    </source>
</evidence>
<comment type="catalytic activity">
    <reaction evidence="15">
        <text>prostaglandin H2 = (12S)-hydroxy-(5Z,8E,10E)-heptadecatrienoate + malonaldehyde</text>
        <dbReference type="Rhea" id="RHEA:48644"/>
        <dbReference type="ChEBI" id="CHEBI:57405"/>
        <dbReference type="ChEBI" id="CHEBI:90694"/>
        <dbReference type="ChEBI" id="CHEBI:566274"/>
    </reaction>
    <physiologicalReaction direction="left-to-right" evidence="15">
        <dbReference type="Rhea" id="RHEA:48645"/>
    </physiologicalReaction>
</comment>
<evidence type="ECO:0000256" key="6">
    <source>
        <dbReference type="ARBA" id="ARBA00022516"/>
    </source>
</evidence>
<evidence type="ECO:0000256" key="11">
    <source>
        <dbReference type="ARBA" id="ARBA00023098"/>
    </source>
</evidence>
<feature type="domain" description="GST N-terminal" evidence="20">
    <location>
        <begin position="242"/>
        <end position="320"/>
    </location>
</feature>
<evidence type="ECO:0000256" key="7">
    <source>
        <dbReference type="ARBA" id="ARBA00022585"/>
    </source>
</evidence>
<keyword evidence="10 19" id="KW-1133">Transmembrane helix</keyword>